<keyword evidence="4" id="KW-1003">Cell membrane</keyword>
<dbReference type="RefSeq" id="WP_132684874.1">
    <property type="nucleotide sequence ID" value="NZ_SMLA01000036.1"/>
</dbReference>
<feature type="transmembrane region" description="Helical" evidence="8">
    <location>
        <begin position="166"/>
        <end position="184"/>
    </location>
</feature>
<keyword evidence="7 8" id="KW-0472">Membrane</keyword>
<feature type="transmembrane region" description="Helical" evidence="8">
    <location>
        <begin position="190"/>
        <end position="212"/>
    </location>
</feature>
<feature type="transmembrane region" description="Helical" evidence="8">
    <location>
        <begin position="374"/>
        <end position="394"/>
    </location>
</feature>
<keyword evidence="6 8" id="KW-1133">Transmembrane helix</keyword>
<keyword evidence="5 8" id="KW-0812">Transmembrane</keyword>
<evidence type="ECO:0000256" key="2">
    <source>
        <dbReference type="ARBA" id="ARBA00008821"/>
    </source>
</evidence>
<dbReference type="NCBIfam" id="NF037981">
    <property type="entry name" value="NCS2_1"/>
    <property type="match status" value="1"/>
</dbReference>
<comment type="caution">
    <text evidence="9">The sequence shown here is derived from an EMBL/GenBank/DDBJ whole genome shotgun (WGS) entry which is preliminary data.</text>
</comment>
<evidence type="ECO:0000256" key="8">
    <source>
        <dbReference type="SAM" id="Phobius"/>
    </source>
</evidence>
<name>A0A4R5BN71_9PSEU</name>
<feature type="transmembrane region" description="Helical" evidence="8">
    <location>
        <begin position="400"/>
        <end position="423"/>
    </location>
</feature>
<evidence type="ECO:0000313" key="9">
    <source>
        <dbReference type="EMBL" id="TDD85402.1"/>
    </source>
</evidence>
<keyword evidence="10" id="KW-1185">Reference proteome</keyword>
<feature type="transmembrane region" description="Helical" evidence="8">
    <location>
        <begin position="233"/>
        <end position="250"/>
    </location>
</feature>
<feature type="transmembrane region" description="Helical" evidence="8">
    <location>
        <begin position="20"/>
        <end position="38"/>
    </location>
</feature>
<dbReference type="GO" id="GO:0005886">
    <property type="term" value="C:plasma membrane"/>
    <property type="evidence" value="ECO:0007669"/>
    <property type="project" value="UniProtKB-SubCell"/>
</dbReference>
<proteinExistence type="inferred from homology"/>
<dbReference type="AlphaFoldDB" id="A0A4R5BN71"/>
<reference evidence="9 10" key="1">
    <citation type="submission" date="2019-03" db="EMBL/GenBank/DDBJ databases">
        <title>Draft genome sequences of novel Actinobacteria.</title>
        <authorList>
            <person name="Sahin N."/>
            <person name="Ay H."/>
            <person name="Saygin H."/>
        </authorList>
    </citation>
    <scope>NUCLEOTIDE SEQUENCE [LARGE SCALE GENOMIC DNA]</scope>
    <source>
        <strain evidence="9 10">5K548</strain>
    </source>
</reference>
<feature type="transmembrane region" description="Helical" evidence="8">
    <location>
        <begin position="342"/>
        <end position="362"/>
    </location>
</feature>
<dbReference type="InterPro" id="IPR006042">
    <property type="entry name" value="Xan_ur_permease"/>
</dbReference>
<organism evidence="9 10">
    <name type="scientific">Saccharopolyspora karakumensis</name>
    <dbReference type="NCBI Taxonomy" id="2530386"/>
    <lineage>
        <taxon>Bacteria</taxon>
        <taxon>Bacillati</taxon>
        <taxon>Actinomycetota</taxon>
        <taxon>Actinomycetes</taxon>
        <taxon>Pseudonocardiales</taxon>
        <taxon>Pseudonocardiaceae</taxon>
        <taxon>Saccharopolyspora</taxon>
    </lineage>
</organism>
<feature type="transmembrane region" description="Helical" evidence="8">
    <location>
        <begin position="50"/>
        <end position="69"/>
    </location>
</feature>
<evidence type="ECO:0000313" key="10">
    <source>
        <dbReference type="Proteomes" id="UP000294723"/>
    </source>
</evidence>
<evidence type="ECO:0000256" key="3">
    <source>
        <dbReference type="ARBA" id="ARBA00022448"/>
    </source>
</evidence>
<evidence type="ECO:0000256" key="5">
    <source>
        <dbReference type="ARBA" id="ARBA00022692"/>
    </source>
</evidence>
<protein>
    <submittedName>
        <fullName evidence="9">Permease</fullName>
    </submittedName>
</protein>
<feature type="transmembrane region" description="Helical" evidence="8">
    <location>
        <begin position="102"/>
        <end position="121"/>
    </location>
</feature>
<dbReference type="PANTHER" id="PTHR42810">
    <property type="entry name" value="PURINE PERMEASE C1399.01C-RELATED"/>
    <property type="match status" value="1"/>
</dbReference>
<dbReference type="Pfam" id="PF00860">
    <property type="entry name" value="Xan_ur_permease"/>
    <property type="match status" value="1"/>
</dbReference>
<feature type="transmembrane region" description="Helical" evidence="8">
    <location>
        <begin position="314"/>
        <end position="336"/>
    </location>
</feature>
<dbReference type="GO" id="GO:0042907">
    <property type="term" value="F:xanthine transmembrane transporter activity"/>
    <property type="evidence" value="ECO:0007669"/>
    <property type="project" value="TreeGrafter"/>
</dbReference>
<dbReference type="EMBL" id="SMLA01000036">
    <property type="protein sequence ID" value="TDD85402.1"/>
    <property type="molecule type" value="Genomic_DNA"/>
</dbReference>
<dbReference type="Proteomes" id="UP000294723">
    <property type="component" value="Unassembled WGS sequence"/>
</dbReference>
<evidence type="ECO:0000256" key="4">
    <source>
        <dbReference type="ARBA" id="ARBA00022475"/>
    </source>
</evidence>
<dbReference type="PANTHER" id="PTHR42810:SF4">
    <property type="entry name" value="URIC ACID TRANSPORTER UACT"/>
    <property type="match status" value="1"/>
</dbReference>
<dbReference type="InterPro" id="IPR006043">
    <property type="entry name" value="NCS2"/>
</dbReference>
<sequence length="438" mass="45735">MPRHPVDEFRPLSRLIPFGLQHVLVMAAAPISSVFLVAKTLDLAPDLTVRLLSATFVLAGVGTLLQSFGPWHIGARLPFVMLPGGAPVILFLAIAQEHGVRTAVGAVILTGAFYFAALPLFGRLLRFFPGIVIGTMIVLVGVTLIKSGAQLITGKPSSPGFGDPKHLLIGLATIAFTVLLHRLLRGMLRQLAVVLGLVAGTALAATLGELRFGGIGSEIVALPTPFPFGPPEFDFLAAIPLLIFALASMAEATGQTVLNAEVVGKEIDVRRDAPRTIRGDGLVSLLGGFFGTSLMVTSGENIGIVRMTGVRSRFVTVVAGLVLVVIGLLAPLVRLIDAIPPSVVGGTAVVVFSVIAVMGVQMLRDYDLSDHRNLLVVAVPLGLGLIPVLVPGIYDRLPATAGILLESGVAVGAASAAVLNVLFNHVRKTERSEDTVAA</sequence>
<feature type="transmembrane region" description="Helical" evidence="8">
    <location>
        <begin position="127"/>
        <end position="145"/>
    </location>
</feature>
<accession>A0A4R5BN71</accession>
<evidence type="ECO:0000256" key="6">
    <source>
        <dbReference type="ARBA" id="ARBA00022989"/>
    </source>
</evidence>
<dbReference type="PROSITE" id="PS01116">
    <property type="entry name" value="XANTH_URACIL_PERMASE"/>
    <property type="match status" value="1"/>
</dbReference>
<gene>
    <name evidence="9" type="ORF">E1202_21075</name>
</gene>
<evidence type="ECO:0000256" key="1">
    <source>
        <dbReference type="ARBA" id="ARBA00004651"/>
    </source>
</evidence>
<keyword evidence="3" id="KW-0813">Transport</keyword>
<evidence type="ECO:0000256" key="7">
    <source>
        <dbReference type="ARBA" id="ARBA00023136"/>
    </source>
</evidence>
<comment type="subcellular location">
    <subcellularLocation>
        <location evidence="1">Cell membrane</location>
        <topology evidence="1">Multi-pass membrane protein</topology>
    </subcellularLocation>
</comment>
<comment type="similarity">
    <text evidence="2">Belongs to the nucleobase:cation symporter-2 (NCS2) (TC 2.A.40) family.</text>
</comment>